<evidence type="ECO:0000313" key="4">
    <source>
        <dbReference type="Proteomes" id="UP000664034"/>
    </source>
</evidence>
<organism evidence="3 4">
    <name type="scientific">Fibrella rubiginis</name>
    <dbReference type="NCBI Taxonomy" id="2817060"/>
    <lineage>
        <taxon>Bacteria</taxon>
        <taxon>Pseudomonadati</taxon>
        <taxon>Bacteroidota</taxon>
        <taxon>Cytophagia</taxon>
        <taxon>Cytophagales</taxon>
        <taxon>Spirosomataceae</taxon>
        <taxon>Fibrella</taxon>
    </lineage>
</organism>
<name>A0A939K3W2_9BACT</name>
<sequence length="390" mass="44173">MINRHVSARLLEDLAYFPVVGLIGPRQVGKTTLAKQLGERLAKPMLYLDLELDSDQRKLADAETFLRQYTGHCVILDEVQRMPQLFTLLRALVDQQREPARFMLLGSASPELVRDSSESLAGRISYVELKPFSWPEVQTQSTIQDHWLKGGFPDAFLAPRLPLTFRWLNNFIQTYIERDLRQLGYDLSGRTLTSLLQILAHINGNILNISDLSRSLGIAQPTVNRYIDLLTGSFVIHRLTPYFTNVSKRLVKAPKLYIRDSGVLHQLAQITSYNALLGNPVAGASWEGYVIEQIRRVVGNDWSFHYYRTHAGAEIDLLLVAPDGQKIAIEIKLTNAPTVSKGFYSSLDDIKPNHAFIVIPNGDSYPKENGLWICNLTELITERLLAIYRE</sequence>
<proteinExistence type="predicted"/>
<evidence type="ECO:0000313" key="3">
    <source>
        <dbReference type="EMBL" id="MBO0935546.1"/>
    </source>
</evidence>
<dbReference type="Proteomes" id="UP000664034">
    <property type="component" value="Unassembled WGS sequence"/>
</dbReference>
<dbReference type="SMART" id="SM00382">
    <property type="entry name" value="AAA"/>
    <property type="match status" value="1"/>
</dbReference>
<dbReference type="Pfam" id="PF13635">
    <property type="entry name" value="DUF4143"/>
    <property type="match status" value="1"/>
</dbReference>
<dbReference type="CDD" id="cd00009">
    <property type="entry name" value="AAA"/>
    <property type="match status" value="1"/>
</dbReference>
<dbReference type="Gene3D" id="3.40.50.300">
    <property type="entry name" value="P-loop containing nucleotide triphosphate hydrolases"/>
    <property type="match status" value="1"/>
</dbReference>
<dbReference type="InterPro" id="IPR036390">
    <property type="entry name" value="WH_DNA-bd_sf"/>
</dbReference>
<dbReference type="EMBL" id="JAFMYV010000001">
    <property type="protein sequence ID" value="MBO0935546.1"/>
    <property type="molecule type" value="Genomic_DNA"/>
</dbReference>
<dbReference type="AlphaFoldDB" id="A0A939K3W2"/>
<reference evidence="3" key="1">
    <citation type="submission" date="2021-03" db="EMBL/GenBank/DDBJ databases">
        <title>Fibrella sp. HMF5335 genome sequencing and assembly.</title>
        <authorList>
            <person name="Kang H."/>
            <person name="Kim H."/>
            <person name="Bae S."/>
            <person name="Joh K."/>
        </authorList>
    </citation>
    <scope>NUCLEOTIDE SEQUENCE</scope>
    <source>
        <strain evidence="3">HMF5335</strain>
    </source>
</reference>
<keyword evidence="4" id="KW-1185">Reference proteome</keyword>
<dbReference type="PANTHER" id="PTHR43566">
    <property type="entry name" value="CONSERVED PROTEIN"/>
    <property type="match status" value="1"/>
</dbReference>
<dbReference type="RefSeq" id="WP_207363091.1">
    <property type="nucleotide sequence ID" value="NZ_JAFMYV010000001.1"/>
</dbReference>
<comment type="caution">
    <text evidence="3">The sequence shown here is derived from an EMBL/GenBank/DDBJ whole genome shotgun (WGS) entry which is preliminary data.</text>
</comment>
<keyword evidence="3" id="KW-0547">Nucleotide-binding</keyword>
<dbReference type="GO" id="GO:0005524">
    <property type="term" value="F:ATP binding"/>
    <property type="evidence" value="ECO:0007669"/>
    <property type="project" value="UniProtKB-KW"/>
</dbReference>
<dbReference type="Pfam" id="PF13173">
    <property type="entry name" value="AAA_14"/>
    <property type="match status" value="1"/>
</dbReference>
<dbReference type="InterPro" id="IPR025420">
    <property type="entry name" value="DUF4143"/>
</dbReference>
<gene>
    <name evidence="3" type="ORF">J2I47_03195</name>
</gene>
<evidence type="ECO:0000259" key="2">
    <source>
        <dbReference type="SMART" id="SM00382"/>
    </source>
</evidence>
<dbReference type="InterPro" id="IPR041682">
    <property type="entry name" value="AAA_14"/>
</dbReference>
<dbReference type="PANTHER" id="PTHR43566:SF2">
    <property type="entry name" value="DUF4143 DOMAIN-CONTAINING PROTEIN"/>
    <property type="match status" value="1"/>
</dbReference>
<dbReference type="SUPFAM" id="SSF52540">
    <property type="entry name" value="P-loop containing nucleoside triphosphate hydrolases"/>
    <property type="match status" value="1"/>
</dbReference>
<accession>A0A939K3W2</accession>
<dbReference type="InterPro" id="IPR003593">
    <property type="entry name" value="AAA+_ATPase"/>
</dbReference>
<dbReference type="GO" id="GO:0003677">
    <property type="term" value="F:DNA binding"/>
    <property type="evidence" value="ECO:0007669"/>
    <property type="project" value="UniProtKB-KW"/>
</dbReference>
<evidence type="ECO:0000256" key="1">
    <source>
        <dbReference type="ARBA" id="ARBA00023125"/>
    </source>
</evidence>
<feature type="domain" description="AAA+ ATPase" evidence="2">
    <location>
        <begin position="16"/>
        <end position="131"/>
    </location>
</feature>
<dbReference type="InterPro" id="IPR027417">
    <property type="entry name" value="P-loop_NTPase"/>
</dbReference>
<keyword evidence="1" id="KW-0238">DNA-binding</keyword>
<protein>
    <submittedName>
        <fullName evidence="3">ATP-binding protein</fullName>
    </submittedName>
</protein>
<keyword evidence="3" id="KW-0067">ATP-binding</keyword>
<dbReference type="SUPFAM" id="SSF46785">
    <property type="entry name" value="Winged helix' DNA-binding domain"/>
    <property type="match status" value="1"/>
</dbReference>